<proteinExistence type="predicted"/>
<evidence type="ECO:0000313" key="1">
    <source>
        <dbReference type="Ensembl" id="ENSAMXP00005009775.1"/>
    </source>
</evidence>
<organism evidence="1 2">
    <name type="scientific">Astyanax mexicanus</name>
    <name type="common">Blind cave fish</name>
    <name type="synonym">Astyanax fasciatus mexicanus</name>
    <dbReference type="NCBI Taxonomy" id="7994"/>
    <lineage>
        <taxon>Eukaryota</taxon>
        <taxon>Metazoa</taxon>
        <taxon>Chordata</taxon>
        <taxon>Craniata</taxon>
        <taxon>Vertebrata</taxon>
        <taxon>Euteleostomi</taxon>
        <taxon>Actinopterygii</taxon>
        <taxon>Neopterygii</taxon>
        <taxon>Teleostei</taxon>
        <taxon>Ostariophysi</taxon>
        <taxon>Characiformes</taxon>
        <taxon>Characoidei</taxon>
        <taxon>Acestrorhamphidae</taxon>
        <taxon>Acestrorhamphinae</taxon>
        <taxon>Astyanax</taxon>
    </lineage>
</organism>
<dbReference type="AlphaFoldDB" id="A0A8B9HAI2"/>
<sequence>PINSITFSHMLSGNSNGRLYDNFPSRCLTHLFYSLIIPPIYRPSMPSPIYLSLHPSIYPFLFSFSSCHANVPTSPRPSSSLIHTSCSRPISYRRAAGRTSQQDHQSSLTHTHTHTHTSMFVFIQYQDVLHNIICFPKVLGHHLI</sequence>
<accession>A0A8B9HAI2</accession>
<name>A0A8B9HAI2_ASTMX</name>
<evidence type="ECO:0000313" key="2">
    <source>
        <dbReference type="Proteomes" id="UP000694621"/>
    </source>
</evidence>
<dbReference type="Ensembl" id="ENSAMXT00005010886.1">
    <property type="protein sequence ID" value="ENSAMXP00005009775.1"/>
    <property type="gene ID" value="ENSAMXG00005005531.1"/>
</dbReference>
<reference evidence="1" key="1">
    <citation type="submission" date="2025-08" db="UniProtKB">
        <authorList>
            <consortium name="Ensembl"/>
        </authorList>
    </citation>
    <scope>IDENTIFICATION</scope>
</reference>
<dbReference type="Proteomes" id="UP000694621">
    <property type="component" value="Unplaced"/>
</dbReference>
<protein>
    <submittedName>
        <fullName evidence="1">Uncharacterized protein</fullName>
    </submittedName>
</protein>